<dbReference type="NCBIfam" id="TIGR02875">
    <property type="entry name" value="spore_0_A"/>
    <property type="match status" value="1"/>
</dbReference>
<dbReference type="GO" id="GO:0000156">
    <property type="term" value="F:phosphorelay response regulator activity"/>
    <property type="evidence" value="ECO:0007669"/>
    <property type="project" value="TreeGrafter"/>
</dbReference>
<evidence type="ECO:0000256" key="10">
    <source>
        <dbReference type="ARBA" id="ARBA00023125"/>
    </source>
</evidence>
<dbReference type="PIRSF" id="PIRSF002937">
    <property type="entry name" value="Res_reg_Spo0A"/>
    <property type="match status" value="1"/>
</dbReference>
<evidence type="ECO:0000256" key="12">
    <source>
        <dbReference type="ARBA" id="ARBA00023163"/>
    </source>
</evidence>
<evidence type="ECO:0000256" key="16">
    <source>
        <dbReference type="PROSITE-ProRule" id="PRU00169"/>
    </source>
</evidence>
<name>A0AAW3JRU9_9FIRM</name>
<comment type="caution">
    <text evidence="18">The sequence shown here is derived from an EMBL/GenBank/DDBJ whole genome shotgun (WGS) entry which is preliminary data.</text>
</comment>
<dbReference type="GO" id="GO:0005509">
    <property type="term" value="F:calcium ion binding"/>
    <property type="evidence" value="ECO:0007669"/>
    <property type="project" value="UniProtKB-UniRule"/>
</dbReference>
<evidence type="ECO:0000256" key="5">
    <source>
        <dbReference type="ARBA" id="ARBA00022553"/>
    </source>
</evidence>
<dbReference type="Gene3D" id="3.40.50.2300">
    <property type="match status" value="1"/>
</dbReference>
<organism evidence="18 19">
    <name type="scientific">Butyribacter intestini</name>
    <dbReference type="NCBI Taxonomy" id="1703332"/>
    <lineage>
        <taxon>Bacteria</taxon>
        <taxon>Bacillati</taxon>
        <taxon>Bacillota</taxon>
        <taxon>Clostridia</taxon>
        <taxon>Lachnospirales</taxon>
        <taxon>Lachnospiraceae</taxon>
        <taxon>Butyribacter</taxon>
    </lineage>
</organism>
<dbReference type="GO" id="GO:0000976">
    <property type="term" value="F:transcription cis-regulatory region binding"/>
    <property type="evidence" value="ECO:0007669"/>
    <property type="project" value="TreeGrafter"/>
</dbReference>
<evidence type="ECO:0000256" key="3">
    <source>
        <dbReference type="ARBA" id="ARBA00022490"/>
    </source>
</evidence>
<dbReference type="Pfam" id="PF08769">
    <property type="entry name" value="Spo0A_C"/>
    <property type="match status" value="1"/>
</dbReference>
<dbReference type="EMBL" id="LLKB01000005">
    <property type="protein sequence ID" value="KQC84783.1"/>
    <property type="molecule type" value="Genomic_DNA"/>
</dbReference>
<keyword evidence="11 14" id="KW-0010">Activator</keyword>
<evidence type="ECO:0000256" key="11">
    <source>
        <dbReference type="ARBA" id="ARBA00023159"/>
    </source>
</evidence>
<dbReference type="GO" id="GO:0030435">
    <property type="term" value="P:sporulation resulting in formation of a cellular spore"/>
    <property type="evidence" value="ECO:0007669"/>
    <property type="project" value="UniProtKB-UniRule"/>
</dbReference>
<dbReference type="GO" id="GO:0042173">
    <property type="term" value="P:regulation of sporulation resulting in formation of a cellular spore"/>
    <property type="evidence" value="ECO:0007669"/>
    <property type="project" value="InterPro"/>
</dbReference>
<evidence type="ECO:0000256" key="4">
    <source>
        <dbReference type="ARBA" id="ARBA00022491"/>
    </source>
</evidence>
<keyword evidence="9 14" id="KW-0805">Transcription regulation</keyword>
<comment type="subcellular location">
    <subcellularLocation>
        <location evidence="1 14">Cytoplasm</location>
    </subcellularLocation>
</comment>
<evidence type="ECO:0000256" key="13">
    <source>
        <dbReference type="ARBA" id="ARBA00024867"/>
    </source>
</evidence>
<dbReference type="Proteomes" id="UP000050833">
    <property type="component" value="Unassembled WGS sequence"/>
</dbReference>
<accession>A0AAW3JRU9</accession>
<evidence type="ECO:0000256" key="1">
    <source>
        <dbReference type="ARBA" id="ARBA00004496"/>
    </source>
</evidence>
<evidence type="ECO:0000256" key="7">
    <source>
        <dbReference type="ARBA" id="ARBA00022969"/>
    </source>
</evidence>
<dbReference type="SUPFAM" id="SSF46894">
    <property type="entry name" value="C-terminal effector domain of the bipartite response regulators"/>
    <property type="match status" value="1"/>
</dbReference>
<keyword evidence="7 14" id="KW-0749">Sporulation</keyword>
<feature type="modified residue" description="4-aspartylphosphate" evidence="16">
    <location>
        <position position="57"/>
    </location>
</feature>
<keyword evidence="19" id="KW-1185">Reference proteome</keyword>
<keyword evidence="4 14" id="KW-0678">Repressor</keyword>
<keyword evidence="12 14" id="KW-0804">Transcription</keyword>
<protein>
    <recommendedName>
        <fullName evidence="2 14">Stage 0 sporulation protein A homolog</fullName>
    </recommendedName>
</protein>
<dbReference type="SMART" id="SM00448">
    <property type="entry name" value="REC"/>
    <property type="match status" value="1"/>
</dbReference>
<feature type="domain" description="Response regulatory" evidence="17">
    <location>
        <begin position="7"/>
        <end position="123"/>
    </location>
</feature>
<evidence type="ECO:0000256" key="2">
    <source>
        <dbReference type="ARBA" id="ARBA00018672"/>
    </source>
</evidence>
<dbReference type="InterPro" id="IPR036388">
    <property type="entry name" value="WH-like_DNA-bd_sf"/>
</dbReference>
<dbReference type="GO" id="GO:0003700">
    <property type="term" value="F:DNA-binding transcription factor activity"/>
    <property type="evidence" value="ECO:0007669"/>
    <property type="project" value="InterPro"/>
</dbReference>
<evidence type="ECO:0000256" key="14">
    <source>
        <dbReference type="PIRNR" id="PIRNR002937"/>
    </source>
</evidence>
<evidence type="ECO:0000256" key="15">
    <source>
        <dbReference type="PIRSR" id="PIRSR002937-1"/>
    </source>
</evidence>
<dbReference type="SUPFAM" id="SSF52172">
    <property type="entry name" value="CheY-like"/>
    <property type="match status" value="1"/>
</dbReference>
<comment type="cofactor">
    <cofactor evidence="14 15">
        <name>Ca(2+)</name>
        <dbReference type="ChEBI" id="CHEBI:29108"/>
    </cofactor>
    <text evidence="14 15">Binds 1 Ca(2+) ion per subunit.</text>
</comment>
<evidence type="ECO:0000259" key="17">
    <source>
        <dbReference type="PROSITE" id="PS50110"/>
    </source>
</evidence>
<dbReference type="Gene3D" id="1.10.10.10">
    <property type="entry name" value="Winged helix-like DNA-binding domain superfamily/Winged helix DNA-binding domain"/>
    <property type="match status" value="1"/>
</dbReference>
<dbReference type="GO" id="GO:0005829">
    <property type="term" value="C:cytosol"/>
    <property type="evidence" value="ECO:0007669"/>
    <property type="project" value="TreeGrafter"/>
</dbReference>
<gene>
    <name evidence="18" type="ORF">APZ18_08625</name>
</gene>
<dbReference type="InterPro" id="IPR001789">
    <property type="entry name" value="Sig_transdc_resp-reg_receiver"/>
</dbReference>
<evidence type="ECO:0000313" key="19">
    <source>
        <dbReference type="Proteomes" id="UP000050833"/>
    </source>
</evidence>
<dbReference type="PANTHER" id="PTHR48111:SF1">
    <property type="entry name" value="TWO-COMPONENT RESPONSE REGULATOR ORR33"/>
    <property type="match status" value="1"/>
</dbReference>
<dbReference type="PROSITE" id="PS50110">
    <property type="entry name" value="RESPONSE_REGULATORY"/>
    <property type="match status" value="1"/>
</dbReference>
<reference evidence="18 19" key="1">
    <citation type="submission" date="2015-10" db="EMBL/GenBank/DDBJ databases">
        <title>Butyribacter intestini gen. nov., sp. nov., a butyric acid-producing bacterium of the family Lachnospiraceae isolated from the human faeces.</title>
        <authorList>
            <person name="Zou Y."/>
            <person name="Xue W."/>
            <person name="Luo G."/>
            <person name="Lv M."/>
        </authorList>
    </citation>
    <scope>NUCLEOTIDE SEQUENCE [LARGE SCALE GENOMIC DNA]</scope>
    <source>
        <strain evidence="18 19">TF01-11</strain>
    </source>
</reference>
<evidence type="ECO:0000256" key="9">
    <source>
        <dbReference type="ARBA" id="ARBA00023015"/>
    </source>
</evidence>
<dbReference type="InterPro" id="IPR011006">
    <property type="entry name" value="CheY-like_superfamily"/>
</dbReference>
<feature type="binding site" evidence="15">
    <location>
        <position position="57"/>
    </location>
    <ligand>
        <name>Ca(2+)</name>
        <dbReference type="ChEBI" id="CHEBI:29108"/>
    </ligand>
</feature>
<dbReference type="InterPro" id="IPR039420">
    <property type="entry name" value="WalR-like"/>
</dbReference>
<dbReference type="RefSeq" id="WP_055943882.1">
    <property type="nucleotide sequence ID" value="NZ_JAQDCV010000002.1"/>
</dbReference>
<evidence type="ECO:0000256" key="8">
    <source>
        <dbReference type="ARBA" id="ARBA00023012"/>
    </source>
</evidence>
<dbReference type="Pfam" id="PF00072">
    <property type="entry name" value="Response_reg"/>
    <property type="match status" value="1"/>
</dbReference>
<proteinExistence type="predicted"/>
<dbReference type="PANTHER" id="PTHR48111">
    <property type="entry name" value="REGULATOR OF RPOS"/>
    <property type="match status" value="1"/>
</dbReference>
<evidence type="ECO:0000313" key="18">
    <source>
        <dbReference type="EMBL" id="KQC84783.1"/>
    </source>
</evidence>
<keyword evidence="6 14" id="KW-0106">Calcium</keyword>
<dbReference type="InterPro" id="IPR012052">
    <property type="entry name" value="Spore_0_A"/>
</dbReference>
<dbReference type="GO" id="GO:0032993">
    <property type="term" value="C:protein-DNA complex"/>
    <property type="evidence" value="ECO:0007669"/>
    <property type="project" value="TreeGrafter"/>
</dbReference>
<keyword evidence="3 14" id="KW-0963">Cytoplasm</keyword>
<keyword evidence="14 15" id="KW-0479">Metal-binding</keyword>
<dbReference type="GO" id="GO:0051606">
    <property type="term" value="P:detection of stimulus"/>
    <property type="evidence" value="ECO:0007669"/>
    <property type="project" value="UniProtKB-UniRule"/>
</dbReference>
<dbReference type="InterPro" id="IPR016032">
    <property type="entry name" value="Sig_transdc_resp-reg_C-effctor"/>
</dbReference>
<keyword evidence="8 14" id="KW-0902">Two-component regulatory system</keyword>
<dbReference type="AlphaFoldDB" id="A0AAW3JRU9"/>
<sequence length="277" mass="31566">MRNTQLKVVIADSNLQERESKQLSMEARGMKVILSTGDGNKVLKVINDGKADIVVMDMVLSGVDGIGILEESRNICEKKPIIIIQTALRMENLVEQAIKFGADYYMMKPVSNQMLINRVMQLVSKRYTRESEGSLGNIFRKNAREYEPARAINNVCSGNLEIDVTNLLLEIGIPAHIKGYQYIREGIMLSFYDKNMLHYITKCLYPTIAKKYKTTSSSVERTIRHAIEVAFRRGNRQVLEEIFSNTICSKKTKPTNSEFIALLTDKLRLEYRTRNAS</sequence>
<evidence type="ECO:0000256" key="6">
    <source>
        <dbReference type="ARBA" id="ARBA00022837"/>
    </source>
</evidence>
<comment type="function">
    <text evidence="13 14">May play the central regulatory role in sporulation. It may be an element of the effector pathway responsible for the activation of sporulation genes in response to nutritional stress. Spo0A may act in concert with spo0H (a sigma factor) to control the expression of some genes that are critical to the sporulation process.</text>
</comment>
<keyword evidence="10 14" id="KW-0238">DNA-binding</keyword>
<dbReference type="InterPro" id="IPR014879">
    <property type="entry name" value="Spo0A_C"/>
</dbReference>
<keyword evidence="5 16" id="KW-0597">Phosphoprotein</keyword>
<feature type="binding site" evidence="15">
    <location>
        <position position="12"/>
    </location>
    <ligand>
        <name>Ca(2+)</name>
        <dbReference type="ChEBI" id="CHEBI:29108"/>
    </ligand>
</feature>